<name>A0A1L9RWJ1_ASPWE</name>
<evidence type="ECO:0000256" key="5">
    <source>
        <dbReference type="SAM" id="MobiDB-lite"/>
    </source>
</evidence>
<evidence type="ECO:0000313" key="9">
    <source>
        <dbReference type="Proteomes" id="UP000184383"/>
    </source>
</evidence>
<feature type="transmembrane region" description="Helical" evidence="6">
    <location>
        <begin position="194"/>
        <end position="219"/>
    </location>
</feature>
<dbReference type="GO" id="GO:0022857">
    <property type="term" value="F:transmembrane transporter activity"/>
    <property type="evidence" value="ECO:0007669"/>
    <property type="project" value="InterPro"/>
</dbReference>
<dbReference type="InterPro" id="IPR020846">
    <property type="entry name" value="MFS_dom"/>
</dbReference>
<dbReference type="SUPFAM" id="SSF103473">
    <property type="entry name" value="MFS general substrate transporter"/>
    <property type="match status" value="1"/>
</dbReference>
<organism evidence="8 9">
    <name type="scientific">Aspergillus wentii DTO 134E9</name>
    <dbReference type="NCBI Taxonomy" id="1073089"/>
    <lineage>
        <taxon>Eukaryota</taxon>
        <taxon>Fungi</taxon>
        <taxon>Dikarya</taxon>
        <taxon>Ascomycota</taxon>
        <taxon>Pezizomycotina</taxon>
        <taxon>Eurotiomycetes</taxon>
        <taxon>Eurotiomycetidae</taxon>
        <taxon>Eurotiales</taxon>
        <taxon>Aspergillaceae</taxon>
        <taxon>Aspergillus</taxon>
        <taxon>Aspergillus subgen. Cremei</taxon>
    </lineage>
</organism>
<feature type="transmembrane region" description="Helical" evidence="6">
    <location>
        <begin position="325"/>
        <end position="346"/>
    </location>
</feature>
<dbReference type="PANTHER" id="PTHR23502">
    <property type="entry name" value="MAJOR FACILITATOR SUPERFAMILY"/>
    <property type="match status" value="1"/>
</dbReference>
<dbReference type="FunFam" id="1.20.1250.20:FF:000354">
    <property type="entry name" value="MFS general substrate transporter"/>
    <property type="match status" value="1"/>
</dbReference>
<feature type="transmembrane region" description="Helical" evidence="6">
    <location>
        <begin position="464"/>
        <end position="487"/>
    </location>
</feature>
<gene>
    <name evidence="8" type="ORF">ASPWEDRAFT_105089</name>
</gene>
<dbReference type="InterPro" id="IPR011701">
    <property type="entry name" value="MFS"/>
</dbReference>
<evidence type="ECO:0000256" key="3">
    <source>
        <dbReference type="ARBA" id="ARBA00022989"/>
    </source>
</evidence>
<evidence type="ECO:0000256" key="6">
    <source>
        <dbReference type="SAM" id="Phobius"/>
    </source>
</evidence>
<evidence type="ECO:0000256" key="1">
    <source>
        <dbReference type="ARBA" id="ARBA00004141"/>
    </source>
</evidence>
<dbReference type="InterPro" id="IPR036259">
    <property type="entry name" value="MFS_trans_sf"/>
</dbReference>
<feature type="transmembrane region" description="Helical" evidence="6">
    <location>
        <begin position="367"/>
        <end position="388"/>
    </location>
</feature>
<feature type="transmembrane region" description="Helical" evidence="6">
    <location>
        <begin position="440"/>
        <end position="458"/>
    </location>
</feature>
<protein>
    <recommendedName>
        <fullName evidence="7">Major facilitator superfamily (MFS) profile domain-containing protein</fullName>
    </recommendedName>
</protein>
<evidence type="ECO:0000313" key="8">
    <source>
        <dbReference type="EMBL" id="OJJ39311.1"/>
    </source>
</evidence>
<feature type="domain" description="Major facilitator superfamily (MFS) profile" evidence="7">
    <location>
        <begin position="70"/>
        <end position="489"/>
    </location>
</feature>
<feature type="transmembrane region" description="Helical" evidence="6">
    <location>
        <begin position="286"/>
        <end position="305"/>
    </location>
</feature>
<evidence type="ECO:0000256" key="2">
    <source>
        <dbReference type="ARBA" id="ARBA00022692"/>
    </source>
</evidence>
<keyword evidence="2 6" id="KW-0812">Transmembrane</keyword>
<dbReference type="Proteomes" id="UP000184383">
    <property type="component" value="Unassembled WGS sequence"/>
</dbReference>
<dbReference type="OrthoDB" id="3066029at2759"/>
<dbReference type="AlphaFoldDB" id="A0A1L9RWJ1"/>
<dbReference type="Pfam" id="PF07690">
    <property type="entry name" value="MFS_1"/>
    <property type="match status" value="1"/>
</dbReference>
<evidence type="ECO:0000256" key="4">
    <source>
        <dbReference type="ARBA" id="ARBA00023136"/>
    </source>
</evidence>
<dbReference type="Gene3D" id="1.20.1250.20">
    <property type="entry name" value="MFS general substrate transporter like domains"/>
    <property type="match status" value="1"/>
</dbReference>
<feature type="transmembrane region" description="Helical" evidence="6">
    <location>
        <begin position="68"/>
        <end position="93"/>
    </location>
</feature>
<feature type="compositionally biased region" description="Polar residues" evidence="5">
    <location>
        <begin position="1"/>
        <end position="17"/>
    </location>
</feature>
<feature type="compositionally biased region" description="Polar residues" evidence="5">
    <location>
        <begin position="28"/>
        <end position="39"/>
    </location>
</feature>
<feature type="region of interest" description="Disordered" evidence="5">
    <location>
        <begin position="1"/>
        <end position="39"/>
    </location>
</feature>
<keyword evidence="3 6" id="KW-1133">Transmembrane helix</keyword>
<accession>A0A1L9RWJ1</accession>
<dbReference type="PANTHER" id="PTHR23502:SF64">
    <property type="entry name" value="TRANSPORTER, PUTATIVE (AFU_ORTHOLOGUE AFUA_3G11760)-RELATED"/>
    <property type="match status" value="1"/>
</dbReference>
<feature type="transmembrane region" description="Helical" evidence="6">
    <location>
        <begin position="225"/>
        <end position="244"/>
    </location>
</feature>
<dbReference type="EMBL" id="KV878210">
    <property type="protein sequence ID" value="OJJ39311.1"/>
    <property type="molecule type" value="Genomic_DNA"/>
</dbReference>
<feature type="transmembrane region" description="Helical" evidence="6">
    <location>
        <begin position="400"/>
        <end position="420"/>
    </location>
</feature>
<feature type="transmembrane region" description="Helical" evidence="6">
    <location>
        <begin position="161"/>
        <end position="182"/>
    </location>
</feature>
<proteinExistence type="predicted"/>
<dbReference type="RefSeq" id="XP_040692987.1">
    <property type="nucleotide sequence ID" value="XM_040827696.1"/>
</dbReference>
<feature type="transmembrane region" description="Helical" evidence="6">
    <location>
        <begin position="136"/>
        <end position="155"/>
    </location>
</feature>
<dbReference type="VEuPathDB" id="FungiDB:ASPWEDRAFT_105089"/>
<comment type="subcellular location">
    <subcellularLocation>
        <location evidence="1">Membrane</location>
        <topology evidence="1">Multi-pass membrane protein</topology>
    </subcellularLocation>
</comment>
<keyword evidence="9" id="KW-1185">Reference proteome</keyword>
<evidence type="ECO:0000259" key="7">
    <source>
        <dbReference type="PROSITE" id="PS50850"/>
    </source>
</evidence>
<dbReference type="GO" id="GO:0005886">
    <property type="term" value="C:plasma membrane"/>
    <property type="evidence" value="ECO:0007669"/>
    <property type="project" value="TreeGrafter"/>
</dbReference>
<feature type="transmembrane region" description="Helical" evidence="6">
    <location>
        <begin position="105"/>
        <end position="124"/>
    </location>
</feature>
<dbReference type="GeneID" id="63743544"/>
<sequence length="507" mass="55532">MNSSRTILSPDQESQAPKSDFGSPPGTPNTLVQVPSQTTQHDLPVAADDEYEENNAEQYRRYSPARKMVIVAVISYCSFLAPISSTAILAGVPEVAKTFQTTGDVINASNAVYLIFMGISALFWGPVSQVWGRRPIFIISGVLLCVFTVATALSPNLATYFVFRALTAFQGTSFLVVGSSAIGDIYEPRARASAMGWFVSGSLIGPAFGPFLGGVVVTFQPWRTVFWLLTAMTGLAALLIIFCFPETIPYKSEGELAGQTLPRKSKMVWDRISPFRVLALYFKYPNLFLTGLTSGALVWNQYALLTPIRYVLNPRFHLETPIQSGFFYLAPGAGYLAGTFVGGRWADHTVRKYIRQRNGQRIPEDRLRSCLPHLYFVIPGCLLVYGWTIDQSVGGIPVPVIAMFLQGVSQLFCFPSLNTYCLDVMQAQGRSAEVVAGNYVFRYIFAALGTGVVLPAIQAMGAGWFNTISAAFLIVTGVVVWLTVVYGPKWREAVDAKNAKNISDDSD</sequence>
<dbReference type="STRING" id="1073089.A0A1L9RWJ1"/>
<reference evidence="9" key="1">
    <citation type="journal article" date="2017" name="Genome Biol.">
        <title>Comparative genomics reveals high biological diversity and specific adaptations in the industrially and medically important fungal genus Aspergillus.</title>
        <authorList>
            <person name="de Vries R.P."/>
            <person name="Riley R."/>
            <person name="Wiebenga A."/>
            <person name="Aguilar-Osorio G."/>
            <person name="Amillis S."/>
            <person name="Uchima C.A."/>
            <person name="Anderluh G."/>
            <person name="Asadollahi M."/>
            <person name="Askin M."/>
            <person name="Barry K."/>
            <person name="Battaglia E."/>
            <person name="Bayram O."/>
            <person name="Benocci T."/>
            <person name="Braus-Stromeyer S.A."/>
            <person name="Caldana C."/>
            <person name="Canovas D."/>
            <person name="Cerqueira G.C."/>
            <person name="Chen F."/>
            <person name="Chen W."/>
            <person name="Choi C."/>
            <person name="Clum A."/>
            <person name="Dos Santos R.A."/>
            <person name="Damasio A.R."/>
            <person name="Diallinas G."/>
            <person name="Emri T."/>
            <person name="Fekete E."/>
            <person name="Flipphi M."/>
            <person name="Freyberg S."/>
            <person name="Gallo A."/>
            <person name="Gournas C."/>
            <person name="Habgood R."/>
            <person name="Hainaut M."/>
            <person name="Harispe M.L."/>
            <person name="Henrissat B."/>
            <person name="Hilden K.S."/>
            <person name="Hope R."/>
            <person name="Hossain A."/>
            <person name="Karabika E."/>
            <person name="Karaffa L."/>
            <person name="Karanyi Z."/>
            <person name="Krasevec N."/>
            <person name="Kuo A."/>
            <person name="Kusch H."/>
            <person name="LaButti K."/>
            <person name="Lagendijk E.L."/>
            <person name="Lapidus A."/>
            <person name="Levasseur A."/>
            <person name="Lindquist E."/>
            <person name="Lipzen A."/>
            <person name="Logrieco A.F."/>
            <person name="MacCabe A."/>
            <person name="Maekelae M.R."/>
            <person name="Malavazi I."/>
            <person name="Melin P."/>
            <person name="Meyer V."/>
            <person name="Mielnichuk N."/>
            <person name="Miskei M."/>
            <person name="Molnar A.P."/>
            <person name="Mule G."/>
            <person name="Ngan C.Y."/>
            <person name="Orejas M."/>
            <person name="Orosz E."/>
            <person name="Ouedraogo J.P."/>
            <person name="Overkamp K.M."/>
            <person name="Park H.-S."/>
            <person name="Perrone G."/>
            <person name="Piumi F."/>
            <person name="Punt P.J."/>
            <person name="Ram A.F."/>
            <person name="Ramon A."/>
            <person name="Rauscher S."/>
            <person name="Record E."/>
            <person name="Riano-Pachon D.M."/>
            <person name="Robert V."/>
            <person name="Roehrig J."/>
            <person name="Ruller R."/>
            <person name="Salamov A."/>
            <person name="Salih N.S."/>
            <person name="Samson R.A."/>
            <person name="Sandor E."/>
            <person name="Sanguinetti M."/>
            <person name="Schuetze T."/>
            <person name="Sepcic K."/>
            <person name="Shelest E."/>
            <person name="Sherlock G."/>
            <person name="Sophianopoulou V."/>
            <person name="Squina F.M."/>
            <person name="Sun H."/>
            <person name="Susca A."/>
            <person name="Todd R.B."/>
            <person name="Tsang A."/>
            <person name="Unkles S.E."/>
            <person name="van de Wiele N."/>
            <person name="van Rossen-Uffink D."/>
            <person name="Oliveira J.V."/>
            <person name="Vesth T.C."/>
            <person name="Visser J."/>
            <person name="Yu J.-H."/>
            <person name="Zhou M."/>
            <person name="Andersen M.R."/>
            <person name="Archer D.B."/>
            <person name="Baker S.E."/>
            <person name="Benoit I."/>
            <person name="Brakhage A.A."/>
            <person name="Braus G.H."/>
            <person name="Fischer R."/>
            <person name="Frisvad J.C."/>
            <person name="Goldman G.H."/>
            <person name="Houbraken J."/>
            <person name="Oakley B."/>
            <person name="Pocsi I."/>
            <person name="Scazzocchio C."/>
            <person name="Seiboth B."/>
            <person name="vanKuyk P.A."/>
            <person name="Wortman J."/>
            <person name="Dyer P.S."/>
            <person name="Grigoriev I.V."/>
        </authorList>
    </citation>
    <scope>NUCLEOTIDE SEQUENCE [LARGE SCALE GENOMIC DNA]</scope>
    <source>
        <strain evidence="9">DTO 134E9</strain>
    </source>
</reference>
<dbReference type="PROSITE" id="PS50850">
    <property type="entry name" value="MFS"/>
    <property type="match status" value="1"/>
</dbReference>
<keyword evidence="4 6" id="KW-0472">Membrane</keyword>